<comment type="similarity">
    <text evidence="1">Belongs to the LacAB/RpiB family.</text>
</comment>
<evidence type="ECO:0000256" key="2">
    <source>
        <dbReference type="PIRSR" id="PIRSR005384-1"/>
    </source>
</evidence>
<dbReference type="InterPro" id="IPR003500">
    <property type="entry name" value="RpiB_LacA_LacB"/>
</dbReference>
<reference evidence="5" key="1">
    <citation type="submission" date="2016-11" db="EMBL/GenBank/DDBJ databases">
        <authorList>
            <person name="Varghese N."/>
            <person name="Submissions S."/>
        </authorList>
    </citation>
    <scope>NUCLEOTIDE SEQUENCE [LARGE SCALE GENOMIC DNA]</scope>
    <source>
        <strain evidence="5">DSM 27370</strain>
    </source>
</reference>
<feature type="binding site" evidence="3">
    <location>
        <position position="121"/>
    </location>
    <ligand>
        <name>D-ribulose 5-phosphate</name>
        <dbReference type="ChEBI" id="CHEBI:58121"/>
    </ligand>
</feature>
<organism evidence="4 5">
    <name type="scientific">Dysgonomonas macrotermitis</name>
    <dbReference type="NCBI Taxonomy" id="1346286"/>
    <lineage>
        <taxon>Bacteria</taxon>
        <taxon>Pseudomonadati</taxon>
        <taxon>Bacteroidota</taxon>
        <taxon>Bacteroidia</taxon>
        <taxon>Bacteroidales</taxon>
        <taxon>Dysgonomonadaceae</taxon>
        <taxon>Dysgonomonas</taxon>
    </lineage>
</organism>
<name>A0A1M5DP06_9BACT</name>
<feature type="binding site" evidence="3">
    <location>
        <begin position="20"/>
        <end position="21"/>
    </location>
    <ligand>
        <name>D-ribulose 5-phosphate</name>
        <dbReference type="ChEBI" id="CHEBI:58121"/>
    </ligand>
</feature>
<dbReference type="RefSeq" id="WP_062179662.1">
    <property type="nucleotide sequence ID" value="NZ_BBXL01000008.1"/>
</dbReference>
<protein>
    <submittedName>
        <fullName evidence="4">Ribose-5-phosphate isomerase</fullName>
    </submittedName>
</protein>
<dbReference type="GO" id="GO:0019316">
    <property type="term" value="P:D-allose catabolic process"/>
    <property type="evidence" value="ECO:0007669"/>
    <property type="project" value="TreeGrafter"/>
</dbReference>
<dbReference type="Gene3D" id="3.40.1400.10">
    <property type="entry name" value="Sugar-phosphate isomerase, RpiB/LacA/LacB"/>
    <property type="match status" value="1"/>
</dbReference>
<feature type="binding site" evidence="3">
    <location>
        <position position="148"/>
    </location>
    <ligand>
        <name>D-ribulose 5-phosphate</name>
        <dbReference type="ChEBI" id="CHEBI:58121"/>
    </ligand>
</feature>
<dbReference type="GO" id="GO:0009052">
    <property type="term" value="P:pentose-phosphate shunt, non-oxidative branch"/>
    <property type="evidence" value="ECO:0007669"/>
    <property type="project" value="TreeGrafter"/>
</dbReference>
<dbReference type="PANTHER" id="PTHR30345">
    <property type="entry name" value="RIBOSE-5-PHOSPHATE ISOMERASE B"/>
    <property type="match status" value="1"/>
</dbReference>
<keyword evidence="4" id="KW-0413">Isomerase</keyword>
<accession>A0A1M5DP06</accession>
<feature type="active site" description="Proton donor" evidence="2">
    <location>
        <position position="110"/>
    </location>
</feature>
<dbReference type="NCBIfam" id="NF004051">
    <property type="entry name" value="PRK05571.1"/>
    <property type="match status" value="1"/>
</dbReference>
<dbReference type="STRING" id="1346286.SAMN05444362_1096"/>
<sequence length="155" mass="17053">MTGISSLFSQSEKPIGICSDHAGFEMKSYLISLFEEKGIVYKDFGAYSGESSDYADFAHPLAIAVENGECYPGIGLCGSGNGINITLNKHQGVRAALCWTEEIARLARAHNNANVLVLPARFISQEEAYTILVRFLNTPFEGGRHERRIEKIPVK</sequence>
<feature type="active site" description="Proton acceptor" evidence="2">
    <location>
        <position position="77"/>
    </location>
</feature>
<evidence type="ECO:0000256" key="1">
    <source>
        <dbReference type="ARBA" id="ARBA00008754"/>
    </source>
</evidence>
<dbReference type="Proteomes" id="UP000184480">
    <property type="component" value="Unassembled WGS sequence"/>
</dbReference>
<dbReference type="SUPFAM" id="SSF89623">
    <property type="entry name" value="Ribose/Galactose isomerase RpiB/AlsB"/>
    <property type="match status" value="1"/>
</dbReference>
<feature type="binding site" evidence="3">
    <location>
        <position position="144"/>
    </location>
    <ligand>
        <name>D-ribulose 5-phosphate</name>
        <dbReference type="ChEBI" id="CHEBI:58121"/>
    </ligand>
</feature>
<evidence type="ECO:0000313" key="4">
    <source>
        <dbReference type="EMBL" id="SHF68604.1"/>
    </source>
</evidence>
<dbReference type="EMBL" id="FQUC01000009">
    <property type="protein sequence ID" value="SHF68604.1"/>
    <property type="molecule type" value="Genomic_DNA"/>
</dbReference>
<keyword evidence="5" id="KW-1185">Reference proteome</keyword>
<dbReference type="Pfam" id="PF02502">
    <property type="entry name" value="LacAB_rpiB"/>
    <property type="match status" value="1"/>
</dbReference>
<evidence type="ECO:0000313" key="5">
    <source>
        <dbReference type="Proteomes" id="UP000184480"/>
    </source>
</evidence>
<proteinExistence type="inferred from homology"/>
<dbReference type="GO" id="GO:0004751">
    <property type="term" value="F:ribose-5-phosphate isomerase activity"/>
    <property type="evidence" value="ECO:0007669"/>
    <property type="project" value="TreeGrafter"/>
</dbReference>
<dbReference type="NCBIfam" id="TIGR00689">
    <property type="entry name" value="rpiB_lacA_lacB"/>
    <property type="match status" value="1"/>
</dbReference>
<feature type="binding site" evidence="3">
    <location>
        <position position="111"/>
    </location>
    <ligand>
        <name>D-ribulose 5-phosphate</name>
        <dbReference type="ChEBI" id="CHEBI:58121"/>
    </ligand>
</feature>
<gene>
    <name evidence="4" type="ORF">SAMN05444362_1096</name>
</gene>
<dbReference type="InterPro" id="IPR036569">
    <property type="entry name" value="RpiB_LacA_LacB_sf"/>
</dbReference>
<dbReference type="PANTHER" id="PTHR30345:SF0">
    <property type="entry name" value="DNA DAMAGE-REPAIR_TOLERATION PROTEIN DRT102"/>
    <property type="match status" value="1"/>
</dbReference>
<dbReference type="PIRSF" id="PIRSF005384">
    <property type="entry name" value="RpiB_LacA_B"/>
    <property type="match status" value="1"/>
</dbReference>
<evidence type="ECO:0000256" key="3">
    <source>
        <dbReference type="PIRSR" id="PIRSR005384-2"/>
    </source>
</evidence>
<feature type="binding site" evidence="3">
    <location>
        <begin position="78"/>
        <end position="82"/>
    </location>
    <ligand>
        <name>D-ribulose 5-phosphate</name>
        <dbReference type="ChEBI" id="CHEBI:58121"/>
    </ligand>
</feature>
<dbReference type="OrthoDB" id="1778624at2"/>
<dbReference type="AlphaFoldDB" id="A0A1M5DP06"/>